<reference evidence="5" key="1">
    <citation type="submission" date="2020-08" db="EMBL/GenBank/DDBJ databases">
        <title>Sequencing the genomes of 1000 actinobacteria strains.</title>
        <authorList>
            <person name="Klenk H.-P."/>
        </authorList>
    </citation>
    <scope>NUCLEOTIDE SEQUENCE [LARGE SCALE GENOMIC DNA]</scope>
    <source>
        <strain evidence="5">DSM 27064</strain>
    </source>
</reference>
<keyword evidence="2" id="KW-1133">Transmembrane helix</keyword>
<dbReference type="RefSeq" id="WP_183304781.1">
    <property type="nucleotide sequence ID" value="NZ_JACIFD010000010.1"/>
</dbReference>
<feature type="chain" id="PRO_5032703065" description="Htaa domain-containing protein" evidence="3">
    <location>
        <begin position="30"/>
        <end position="289"/>
    </location>
</feature>
<keyword evidence="6" id="KW-1185">Reference proteome</keyword>
<evidence type="ECO:0000256" key="2">
    <source>
        <dbReference type="SAM" id="Phobius"/>
    </source>
</evidence>
<dbReference type="InterPro" id="IPR007331">
    <property type="entry name" value="Htaa"/>
</dbReference>
<sequence>MSVTRKLTAFAMLPIAAASLSLGAGSAVAAPVAANTTAASCELTGGTLTWGVKESFRSYISGGIAHGSWEALDGATYETPNFNFTNGAGSAAATTGAEVKFGGKLLFTGHNGLLDLTMSNPTLVIKDNQSATLKLDMRSNDTSGELAVDESQVTVADINLAGNVTYDANTITITAAPAVLAEAGVAAFGDFYEAGAELDPVTFSVTSAAGCAGAAFGEEVAAPQTTAESAETAQAEPEAVAVKQEPAATGSQVPVLPIALTAGGLLVVGGTVWAVMARRKREQRNDTEL</sequence>
<feature type="compositionally biased region" description="Low complexity" evidence="1">
    <location>
        <begin position="226"/>
        <end position="239"/>
    </location>
</feature>
<comment type="caution">
    <text evidence="5">The sequence shown here is derived from an EMBL/GenBank/DDBJ whole genome shotgun (WGS) entry which is preliminary data.</text>
</comment>
<evidence type="ECO:0000313" key="5">
    <source>
        <dbReference type="EMBL" id="MBB4071791.1"/>
    </source>
</evidence>
<feature type="signal peptide" evidence="3">
    <location>
        <begin position="1"/>
        <end position="29"/>
    </location>
</feature>
<evidence type="ECO:0000313" key="6">
    <source>
        <dbReference type="Proteomes" id="UP000571183"/>
    </source>
</evidence>
<proteinExistence type="predicted"/>
<name>A0A840DEC2_9MICO</name>
<feature type="domain" description="Htaa" evidence="4">
    <location>
        <begin position="45"/>
        <end position="204"/>
    </location>
</feature>
<keyword evidence="2" id="KW-0812">Transmembrane</keyword>
<dbReference type="AlphaFoldDB" id="A0A840DEC2"/>
<accession>A0A840DEC2</accession>
<evidence type="ECO:0000259" key="4">
    <source>
        <dbReference type="Pfam" id="PF04213"/>
    </source>
</evidence>
<dbReference type="EMBL" id="JACIFD010000010">
    <property type="protein sequence ID" value="MBB4071791.1"/>
    <property type="molecule type" value="Genomic_DNA"/>
</dbReference>
<evidence type="ECO:0000256" key="3">
    <source>
        <dbReference type="SAM" id="SignalP"/>
    </source>
</evidence>
<dbReference type="Proteomes" id="UP000571183">
    <property type="component" value="Unassembled WGS sequence"/>
</dbReference>
<dbReference type="Pfam" id="PF04213">
    <property type="entry name" value="HtaA"/>
    <property type="match status" value="1"/>
</dbReference>
<evidence type="ECO:0000256" key="1">
    <source>
        <dbReference type="SAM" id="MobiDB-lite"/>
    </source>
</evidence>
<feature type="region of interest" description="Disordered" evidence="1">
    <location>
        <begin position="226"/>
        <end position="245"/>
    </location>
</feature>
<protein>
    <recommendedName>
        <fullName evidence="4">Htaa domain-containing protein</fullName>
    </recommendedName>
</protein>
<keyword evidence="3" id="KW-0732">Signal</keyword>
<keyword evidence="2" id="KW-0472">Membrane</keyword>
<feature type="transmembrane region" description="Helical" evidence="2">
    <location>
        <begin position="255"/>
        <end position="276"/>
    </location>
</feature>
<organism evidence="5 6">
    <name type="scientific">Canibacter oris</name>
    <dbReference type="NCBI Taxonomy" id="1365628"/>
    <lineage>
        <taxon>Bacteria</taxon>
        <taxon>Bacillati</taxon>
        <taxon>Actinomycetota</taxon>
        <taxon>Actinomycetes</taxon>
        <taxon>Micrococcales</taxon>
        <taxon>Microbacteriaceae</taxon>
        <taxon>Canibacter</taxon>
    </lineage>
</organism>
<gene>
    <name evidence="5" type="ORF">F5897_001110</name>
</gene>